<keyword evidence="1" id="KW-1133">Transmembrane helix</keyword>
<keyword evidence="1" id="KW-0472">Membrane</keyword>
<evidence type="ECO:0000256" key="1">
    <source>
        <dbReference type="SAM" id="Phobius"/>
    </source>
</evidence>
<gene>
    <name evidence="2" type="ORF">GSI_05610</name>
</gene>
<sequence length="279" mass="29298">MYVPSMDYTRVINGQILTKVFPGTAAEFPNMNMNMKWMNLAAYSIATVVDMVLTGTFVAIMRQCRTGFKGTDAALRLLARYAMFGNLPSDLTRTATRPSPGTVTKTPIMMPAAGSTLAISTFVCSLVLHYSFVYIAISTPVTKGKRPPQSESSLPDDTYCLLPPRGNGSLSSLAPATAPIFCHWPVCTNSVLAVKSLPGPGSLVLDLGVTEGSSNSESTEAVGDVRRAGSGRYPGGARGFGTAEGTSGAASVAAGLAPPDVVIDISRANMAREIEFVAM</sequence>
<name>A0A2G8SF07_9APHY</name>
<feature type="transmembrane region" description="Helical" evidence="1">
    <location>
        <begin position="40"/>
        <end position="60"/>
    </location>
</feature>
<evidence type="ECO:0000313" key="3">
    <source>
        <dbReference type="Proteomes" id="UP000230002"/>
    </source>
</evidence>
<reference evidence="2 3" key="1">
    <citation type="journal article" date="2015" name="Sci. Rep.">
        <title>Chromosome-level genome map provides insights into diverse defense mechanisms in the medicinal fungus Ganoderma sinense.</title>
        <authorList>
            <person name="Zhu Y."/>
            <person name="Xu J."/>
            <person name="Sun C."/>
            <person name="Zhou S."/>
            <person name="Xu H."/>
            <person name="Nelson D.R."/>
            <person name="Qian J."/>
            <person name="Song J."/>
            <person name="Luo H."/>
            <person name="Xiang L."/>
            <person name="Li Y."/>
            <person name="Xu Z."/>
            <person name="Ji A."/>
            <person name="Wang L."/>
            <person name="Lu S."/>
            <person name="Hayward A."/>
            <person name="Sun W."/>
            <person name="Li X."/>
            <person name="Schwartz D.C."/>
            <person name="Wang Y."/>
            <person name="Chen S."/>
        </authorList>
    </citation>
    <scope>NUCLEOTIDE SEQUENCE [LARGE SCALE GENOMIC DNA]</scope>
    <source>
        <strain evidence="2 3">ZZ0214-1</strain>
    </source>
</reference>
<accession>A0A2G8SF07</accession>
<keyword evidence="3" id="KW-1185">Reference proteome</keyword>
<proteinExistence type="predicted"/>
<comment type="caution">
    <text evidence="2">The sequence shown here is derived from an EMBL/GenBank/DDBJ whole genome shotgun (WGS) entry which is preliminary data.</text>
</comment>
<evidence type="ECO:0000313" key="2">
    <source>
        <dbReference type="EMBL" id="PIL32364.1"/>
    </source>
</evidence>
<dbReference type="AlphaFoldDB" id="A0A2G8SF07"/>
<keyword evidence="1" id="KW-0812">Transmembrane</keyword>
<protein>
    <submittedName>
        <fullName evidence="2">Uncharacterized protein</fullName>
    </submittedName>
</protein>
<dbReference type="Proteomes" id="UP000230002">
    <property type="component" value="Unassembled WGS sequence"/>
</dbReference>
<feature type="transmembrane region" description="Helical" evidence="1">
    <location>
        <begin position="117"/>
        <end position="137"/>
    </location>
</feature>
<dbReference type="EMBL" id="AYKW01000011">
    <property type="protein sequence ID" value="PIL32364.1"/>
    <property type="molecule type" value="Genomic_DNA"/>
</dbReference>
<organism evidence="2 3">
    <name type="scientific">Ganoderma sinense ZZ0214-1</name>
    <dbReference type="NCBI Taxonomy" id="1077348"/>
    <lineage>
        <taxon>Eukaryota</taxon>
        <taxon>Fungi</taxon>
        <taxon>Dikarya</taxon>
        <taxon>Basidiomycota</taxon>
        <taxon>Agaricomycotina</taxon>
        <taxon>Agaricomycetes</taxon>
        <taxon>Polyporales</taxon>
        <taxon>Polyporaceae</taxon>
        <taxon>Ganoderma</taxon>
    </lineage>
</organism>